<sequence length="254" mass="27123">MIEHKFRQRGVTLVEMALVLLILGVLTRAAITPWAAVQKHRNYRLAEHQLQTIKEGIWAHVIASGVLPCPLALNQLPVSVGLTMTPVGALQQGSVGQGHCRITQGGVPARELGLAGSLSSSGALLDPWNRPYQLAVSLVSHAERGSVSQPDWTTVGEVSSVGIAEMVADLVLCNRAVGARCPGTDTRANQLTFVVFSTGADASSAGEQSENQDADTVFTLLEQSVSAESPFDDLLIWGTASETLYWMLRAGWLP</sequence>
<name>A0A2Z2P0D7_9GAMM</name>
<dbReference type="Proteomes" id="UP000250079">
    <property type="component" value="Chromosome"/>
</dbReference>
<dbReference type="Pfam" id="PF07963">
    <property type="entry name" value="N_methyl"/>
    <property type="match status" value="1"/>
</dbReference>
<evidence type="ECO:0000313" key="2">
    <source>
        <dbReference type="Proteomes" id="UP000250079"/>
    </source>
</evidence>
<accession>A0A2Z2P0D7</accession>
<protein>
    <recommendedName>
        <fullName evidence="3">Type II secretion system protein G</fullName>
    </recommendedName>
</protein>
<evidence type="ECO:0000313" key="1">
    <source>
        <dbReference type="EMBL" id="ASJ76235.1"/>
    </source>
</evidence>
<evidence type="ECO:0008006" key="3">
    <source>
        <dbReference type="Google" id="ProtNLM"/>
    </source>
</evidence>
<dbReference type="InterPro" id="IPR012902">
    <property type="entry name" value="N_methyl_site"/>
</dbReference>
<proteinExistence type="predicted"/>
<dbReference type="KEGG" id="gai:IMCC3135_30930"/>
<dbReference type="NCBIfam" id="TIGR02532">
    <property type="entry name" value="IV_pilin_GFxxxE"/>
    <property type="match status" value="1"/>
</dbReference>
<dbReference type="EMBL" id="CP018632">
    <property type="protein sequence ID" value="ASJ76235.1"/>
    <property type="molecule type" value="Genomic_DNA"/>
</dbReference>
<reference evidence="1 2" key="1">
    <citation type="submission" date="2016-12" db="EMBL/GenBank/DDBJ databases">
        <authorList>
            <person name="Song W.-J."/>
            <person name="Kurnit D.M."/>
        </authorList>
    </citation>
    <scope>NUCLEOTIDE SEQUENCE [LARGE SCALE GENOMIC DNA]</scope>
    <source>
        <strain evidence="1 2">IMCC3135</strain>
    </source>
</reference>
<dbReference type="OrthoDB" id="7067387at2"/>
<dbReference type="RefSeq" id="WP_088921036.1">
    <property type="nucleotide sequence ID" value="NZ_CP018632.1"/>
</dbReference>
<keyword evidence="2" id="KW-1185">Reference proteome</keyword>
<organism evidence="1 2">
    <name type="scientific">Granulosicoccus antarcticus IMCC3135</name>
    <dbReference type="NCBI Taxonomy" id="1192854"/>
    <lineage>
        <taxon>Bacteria</taxon>
        <taxon>Pseudomonadati</taxon>
        <taxon>Pseudomonadota</taxon>
        <taxon>Gammaproteobacteria</taxon>
        <taxon>Chromatiales</taxon>
        <taxon>Granulosicoccaceae</taxon>
        <taxon>Granulosicoccus</taxon>
    </lineage>
</organism>
<gene>
    <name evidence="1" type="ORF">IMCC3135_30930</name>
</gene>
<dbReference type="AlphaFoldDB" id="A0A2Z2P0D7"/>